<dbReference type="PANTHER" id="PTHR33096">
    <property type="entry name" value="CXC2 DOMAIN-CONTAINING PROTEIN"/>
    <property type="match status" value="1"/>
</dbReference>
<protein>
    <submittedName>
        <fullName evidence="2">Uncharacterized protein</fullName>
    </submittedName>
</protein>
<proteinExistence type="predicted"/>
<dbReference type="AlphaFoldDB" id="A0AAD7B4P1"/>
<evidence type="ECO:0000313" key="2">
    <source>
        <dbReference type="EMBL" id="KAJ7609967.1"/>
    </source>
</evidence>
<keyword evidence="1" id="KW-0175">Coiled coil</keyword>
<reference evidence="2" key="1">
    <citation type="submission" date="2023-03" db="EMBL/GenBank/DDBJ databases">
        <title>Massive genome expansion in bonnet fungi (Mycena s.s.) driven by repeated elements and novel gene families across ecological guilds.</title>
        <authorList>
            <consortium name="Lawrence Berkeley National Laboratory"/>
            <person name="Harder C.B."/>
            <person name="Miyauchi S."/>
            <person name="Viragh M."/>
            <person name="Kuo A."/>
            <person name="Thoen E."/>
            <person name="Andreopoulos B."/>
            <person name="Lu D."/>
            <person name="Skrede I."/>
            <person name="Drula E."/>
            <person name="Henrissat B."/>
            <person name="Morin E."/>
            <person name="Kohler A."/>
            <person name="Barry K."/>
            <person name="LaButti K."/>
            <person name="Morin E."/>
            <person name="Salamov A."/>
            <person name="Lipzen A."/>
            <person name="Mereny Z."/>
            <person name="Hegedus B."/>
            <person name="Baldrian P."/>
            <person name="Stursova M."/>
            <person name="Weitz H."/>
            <person name="Taylor A."/>
            <person name="Grigoriev I.V."/>
            <person name="Nagy L.G."/>
            <person name="Martin F."/>
            <person name="Kauserud H."/>
        </authorList>
    </citation>
    <scope>NUCLEOTIDE SEQUENCE</scope>
    <source>
        <strain evidence="2">9284</strain>
    </source>
</reference>
<keyword evidence="3" id="KW-1185">Reference proteome</keyword>
<dbReference type="Pfam" id="PF18758">
    <property type="entry name" value="KDZ"/>
    <property type="match status" value="1"/>
</dbReference>
<sequence length="586" mass="67141">MAGLMPSAPLQPTIAVTVRVLEAYRIMHCRCPQLAILSFFKSLCDIHQVEFQSYLTQQFSIAYDLYLDILRRCDRRVLDVLGRDSPSWRMKNACPACMYELEGEDNLIFRILTAMDGNDSLKRILRRDKDDRSKSSELRDDRDAGDGFFLTREKVDRWAKDGVAQMLPMAPNEAGKKSPCTDKWQNMIHDIFLCLCRHGFALLVVDMIQSRELSKYPLAISYELMKHLGERLGAGYDVACHFETTVFDSELGDEACKKCFSCLVPAFHGHAHNRFCQVYRLANYRKGMGLEDLETCERYFSHSNGLAKSCRYSSCFHRQQEISTYMKRFDNVETYANLSKFLCSNYWQAIGILKTEHIIGGFLKQEGLQDESVFEKWLEEERKVLRGLKSGAAVKPETLEMEYVQKLMALESAKELRKAAHQSRSDDAAYSTSKNKAEIAARHAKEKVDRALQAVQDLEVALVLTPEERWKPDSEEWTKGMKEVLQRKFLVAVNALESVVVQRIFELMKMNQSGTGYKLRKHIAKSLQARSKAVRNALERYNRVLQKNTLNIIYTQKALNLLSLTVSITGIRAASWGSIGYTEQPD</sequence>
<dbReference type="EMBL" id="JARKIF010000037">
    <property type="protein sequence ID" value="KAJ7609967.1"/>
    <property type="molecule type" value="Genomic_DNA"/>
</dbReference>
<feature type="coiled-coil region" evidence="1">
    <location>
        <begin position="434"/>
        <end position="461"/>
    </location>
</feature>
<name>A0AAD7B4P1_9AGAR</name>
<organism evidence="2 3">
    <name type="scientific">Roridomyces roridus</name>
    <dbReference type="NCBI Taxonomy" id="1738132"/>
    <lineage>
        <taxon>Eukaryota</taxon>
        <taxon>Fungi</taxon>
        <taxon>Dikarya</taxon>
        <taxon>Basidiomycota</taxon>
        <taxon>Agaricomycotina</taxon>
        <taxon>Agaricomycetes</taxon>
        <taxon>Agaricomycetidae</taxon>
        <taxon>Agaricales</taxon>
        <taxon>Marasmiineae</taxon>
        <taxon>Mycenaceae</taxon>
        <taxon>Roridomyces</taxon>
    </lineage>
</organism>
<evidence type="ECO:0000256" key="1">
    <source>
        <dbReference type="SAM" id="Coils"/>
    </source>
</evidence>
<comment type="caution">
    <text evidence="2">The sequence shown here is derived from an EMBL/GenBank/DDBJ whole genome shotgun (WGS) entry which is preliminary data.</text>
</comment>
<evidence type="ECO:0000313" key="3">
    <source>
        <dbReference type="Proteomes" id="UP001221142"/>
    </source>
</evidence>
<dbReference type="Proteomes" id="UP001221142">
    <property type="component" value="Unassembled WGS sequence"/>
</dbReference>
<dbReference type="InterPro" id="IPR040521">
    <property type="entry name" value="KDZ"/>
</dbReference>
<dbReference type="PANTHER" id="PTHR33096:SF1">
    <property type="entry name" value="CXC1-LIKE CYSTEINE CLUSTER ASSOCIATED WITH KDZ TRANSPOSASES DOMAIN-CONTAINING PROTEIN"/>
    <property type="match status" value="1"/>
</dbReference>
<accession>A0AAD7B4P1</accession>
<gene>
    <name evidence="2" type="ORF">FB45DRAFT_982293</name>
</gene>